<dbReference type="InterPro" id="IPR050464">
    <property type="entry name" value="Zeta_carotene_desat/Oxidored"/>
</dbReference>
<comment type="subcellular location">
    <subcellularLocation>
        <location evidence="2 16">Plastid</location>
        <location evidence="2 16">Chloroplast</location>
    </subcellularLocation>
</comment>
<dbReference type="UniPathway" id="UPA00251">
    <property type="reaction ID" value="UER00324"/>
</dbReference>
<comment type="function">
    <text evidence="1 16">Catalyzes the 6-electron oxidation of protoporphyrinogen-IX to form protoporphyrin-IX.</text>
</comment>
<dbReference type="NCBIfam" id="TIGR00562">
    <property type="entry name" value="proto_IX_ox"/>
    <property type="match status" value="1"/>
</dbReference>
<evidence type="ECO:0000256" key="11">
    <source>
        <dbReference type="ARBA" id="ARBA00022946"/>
    </source>
</evidence>
<dbReference type="Pfam" id="PF01593">
    <property type="entry name" value="Amino_oxidase"/>
    <property type="match status" value="1"/>
</dbReference>
<dbReference type="EC" id="1.3.3.4" evidence="6 16"/>
<reference evidence="18 19" key="1">
    <citation type="submission" date="2019-11" db="EMBL/GenBank/DDBJ databases">
        <title>Whole genome sequence of Oryza granulata.</title>
        <authorList>
            <person name="Li W."/>
        </authorList>
    </citation>
    <scope>NUCLEOTIDE SEQUENCE [LARGE SCALE GENOMIC DNA]</scope>
    <source>
        <strain evidence="19">cv. Menghai</strain>
        <tissue evidence="18">Leaf</tissue>
    </source>
</reference>
<evidence type="ECO:0000259" key="17">
    <source>
        <dbReference type="Pfam" id="PF01593"/>
    </source>
</evidence>
<keyword evidence="19" id="KW-1185">Reference proteome</keyword>
<comment type="pathway">
    <text evidence="4">Porphyrin-containing compound metabolism; chlorophyll biosynthesis.</text>
</comment>
<keyword evidence="11" id="KW-0809">Transit peptide</keyword>
<evidence type="ECO:0000256" key="3">
    <source>
        <dbReference type="ARBA" id="ARBA00005073"/>
    </source>
</evidence>
<dbReference type="FunFam" id="1.10.3110.10:FF:000002">
    <property type="entry name" value="Protoporphyrinogen oxidase"/>
    <property type="match status" value="1"/>
</dbReference>
<evidence type="ECO:0000256" key="10">
    <source>
        <dbReference type="ARBA" id="ARBA00022827"/>
    </source>
</evidence>
<dbReference type="InterPro" id="IPR002937">
    <property type="entry name" value="Amino_oxidase"/>
</dbReference>
<dbReference type="SUPFAM" id="SSF51905">
    <property type="entry name" value="FAD/NAD(P)-binding domain"/>
    <property type="match status" value="1"/>
</dbReference>
<dbReference type="PANTHER" id="PTHR42923:SF3">
    <property type="entry name" value="PROTOPORPHYRINOGEN OXIDASE"/>
    <property type="match status" value="1"/>
</dbReference>
<dbReference type="AlphaFoldDB" id="A0A6G1FFI1"/>
<evidence type="ECO:0000256" key="16">
    <source>
        <dbReference type="RuleBase" id="RU367069"/>
    </source>
</evidence>
<protein>
    <recommendedName>
        <fullName evidence="6 16">Protoporphyrinogen oxidase</fullName>
        <ecNumber evidence="6 16">1.3.3.4</ecNumber>
    </recommendedName>
</protein>
<evidence type="ECO:0000256" key="13">
    <source>
        <dbReference type="ARBA" id="ARBA00023133"/>
    </source>
</evidence>
<dbReference type="InterPro" id="IPR036188">
    <property type="entry name" value="FAD/NAD-bd_sf"/>
</dbReference>
<dbReference type="PANTHER" id="PTHR42923">
    <property type="entry name" value="PROTOPORPHYRINOGEN OXIDASE"/>
    <property type="match status" value="1"/>
</dbReference>
<dbReference type="GO" id="GO:0006782">
    <property type="term" value="P:protoporphyrinogen IX biosynthetic process"/>
    <property type="evidence" value="ECO:0007669"/>
    <property type="project" value="UniProtKB-UniRule"/>
</dbReference>
<evidence type="ECO:0000256" key="15">
    <source>
        <dbReference type="ARBA" id="ARBA00047554"/>
    </source>
</evidence>
<accession>A0A6G1FFI1</accession>
<proteinExistence type="inferred from homology"/>
<dbReference type="Proteomes" id="UP000479710">
    <property type="component" value="Unassembled WGS sequence"/>
</dbReference>
<keyword evidence="7" id="KW-0150">Chloroplast</keyword>
<keyword evidence="13 16" id="KW-0350">Heme biosynthesis</keyword>
<comment type="cofactor">
    <cofactor evidence="16">
        <name>FAD</name>
        <dbReference type="ChEBI" id="CHEBI:57692"/>
    </cofactor>
    <text evidence="16">Binds 1 FAD per subunit.</text>
</comment>
<name>A0A6G1FFI1_9ORYZ</name>
<keyword evidence="14 16" id="KW-0627">Porphyrin biosynthesis</keyword>
<evidence type="ECO:0000256" key="12">
    <source>
        <dbReference type="ARBA" id="ARBA00023002"/>
    </source>
</evidence>
<dbReference type="GO" id="GO:0050660">
    <property type="term" value="F:flavin adenine dinucleotide binding"/>
    <property type="evidence" value="ECO:0007669"/>
    <property type="project" value="UniProtKB-ARBA"/>
</dbReference>
<organism evidence="18 19">
    <name type="scientific">Oryza meyeriana var. granulata</name>
    <dbReference type="NCBI Taxonomy" id="110450"/>
    <lineage>
        <taxon>Eukaryota</taxon>
        <taxon>Viridiplantae</taxon>
        <taxon>Streptophyta</taxon>
        <taxon>Embryophyta</taxon>
        <taxon>Tracheophyta</taxon>
        <taxon>Spermatophyta</taxon>
        <taxon>Magnoliopsida</taxon>
        <taxon>Liliopsida</taxon>
        <taxon>Poales</taxon>
        <taxon>Poaceae</taxon>
        <taxon>BOP clade</taxon>
        <taxon>Oryzoideae</taxon>
        <taxon>Oryzeae</taxon>
        <taxon>Oryzinae</taxon>
        <taxon>Oryza</taxon>
        <taxon>Oryza meyeriana</taxon>
    </lineage>
</organism>
<keyword evidence="9" id="KW-0934">Plastid</keyword>
<evidence type="ECO:0000256" key="5">
    <source>
        <dbReference type="ARBA" id="ARBA00010551"/>
    </source>
</evidence>
<dbReference type="EMBL" id="SPHZ02000001">
    <property type="protein sequence ID" value="KAF0935690.1"/>
    <property type="molecule type" value="Genomic_DNA"/>
</dbReference>
<dbReference type="InterPro" id="IPR004572">
    <property type="entry name" value="Protoporphyrinogen_oxidase"/>
</dbReference>
<evidence type="ECO:0000256" key="8">
    <source>
        <dbReference type="ARBA" id="ARBA00022630"/>
    </source>
</evidence>
<comment type="pathway">
    <text evidence="3 16">Porphyrin-containing compound metabolism; protoporphyrin-IX biosynthesis; protoporphyrin-IX from protoporphyrinogen-IX: step 1/1.</text>
</comment>
<comment type="similarity">
    <text evidence="5 16">Belongs to the protoporphyrinogen/coproporphyrinogen oxidase family. Protoporphyrinogen oxidase subfamily.</text>
</comment>
<evidence type="ECO:0000256" key="6">
    <source>
        <dbReference type="ARBA" id="ARBA00012867"/>
    </source>
</evidence>
<evidence type="ECO:0000256" key="4">
    <source>
        <dbReference type="ARBA" id="ARBA00005173"/>
    </source>
</evidence>
<evidence type="ECO:0000256" key="9">
    <source>
        <dbReference type="ARBA" id="ARBA00022640"/>
    </source>
</evidence>
<comment type="caution">
    <text evidence="18">The sequence shown here is derived from an EMBL/GenBank/DDBJ whole genome shotgun (WGS) entry which is preliminary data.</text>
</comment>
<evidence type="ECO:0000256" key="1">
    <source>
        <dbReference type="ARBA" id="ARBA00002600"/>
    </source>
</evidence>
<evidence type="ECO:0000313" key="18">
    <source>
        <dbReference type="EMBL" id="KAF0935690.1"/>
    </source>
</evidence>
<keyword evidence="8 16" id="KW-0285">Flavoprotein</keyword>
<evidence type="ECO:0000256" key="2">
    <source>
        <dbReference type="ARBA" id="ARBA00004229"/>
    </source>
</evidence>
<dbReference type="OrthoDB" id="1692836at2759"/>
<evidence type="ECO:0000256" key="14">
    <source>
        <dbReference type="ARBA" id="ARBA00023244"/>
    </source>
</evidence>
<comment type="catalytic activity">
    <reaction evidence="15 16">
        <text>protoporphyrinogen IX + 3 O2 = protoporphyrin IX + 3 H2O2</text>
        <dbReference type="Rhea" id="RHEA:25576"/>
        <dbReference type="ChEBI" id="CHEBI:15379"/>
        <dbReference type="ChEBI" id="CHEBI:16240"/>
        <dbReference type="ChEBI" id="CHEBI:57306"/>
        <dbReference type="ChEBI" id="CHEBI:57307"/>
        <dbReference type="EC" id="1.3.3.4"/>
    </reaction>
</comment>
<evidence type="ECO:0000313" key="19">
    <source>
        <dbReference type="Proteomes" id="UP000479710"/>
    </source>
</evidence>
<keyword evidence="12 16" id="KW-0560">Oxidoreductase</keyword>
<evidence type="ECO:0000256" key="7">
    <source>
        <dbReference type="ARBA" id="ARBA00022528"/>
    </source>
</evidence>
<gene>
    <name evidence="18" type="ORF">E2562_035656</name>
</gene>
<dbReference type="GO" id="GO:0004729">
    <property type="term" value="F:oxygen-dependent protoporphyrinogen oxidase activity"/>
    <property type="evidence" value="ECO:0007669"/>
    <property type="project" value="UniProtKB-UniRule"/>
</dbReference>
<keyword evidence="10 16" id="KW-0274">FAD</keyword>
<feature type="domain" description="Amine oxidase" evidence="17">
    <location>
        <begin position="6"/>
        <end position="101"/>
    </location>
</feature>
<dbReference type="Gene3D" id="1.10.3110.10">
    <property type="entry name" value="protoporphyrinogen ix oxidase, domain 3"/>
    <property type="match status" value="1"/>
</dbReference>
<dbReference type="GO" id="GO:0009534">
    <property type="term" value="C:chloroplast thylakoid"/>
    <property type="evidence" value="ECO:0007669"/>
    <property type="project" value="TreeGrafter"/>
</dbReference>
<sequence length="122" mass="13262">MASKPGDLPFFDLMSIPGKLRAGLGVLGIRQPPPGHEESVEDFVCRNLRAEVFEHLIEPFCSGVYAGDPSKLSIKAAFGKVWRLEETRSSIIAGTIKTIQERGKKSQTAEGSVSENFASLLD</sequence>